<dbReference type="AlphaFoldDB" id="A0A518K4I4"/>
<dbReference type="PANTHER" id="PTHR30381:SF0">
    <property type="entry name" value="FLAGELLAR P-RING PROTEIN"/>
    <property type="match status" value="1"/>
</dbReference>
<keyword evidence="6" id="KW-0969">Cilium</keyword>
<dbReference type="InterPro" id="IPR001782">
    <property type="entry name" value="Flag_FlgI"/>
</dbReference>
<name>A0A518K4I4_9BACT</name>
<dbReference type="GO" id="GO:0009428">
    <property type="term" value="C:bacterial-type flagellum basal body, distal rod, P ring"/>
    <property type="evidence" value="ECO:0007669"/>
    <property type="project" value="InterPro"/>
</dbReference>
<dbReference type="PANTHER" id="PTHR30381">
    <property type="entry name" value="FLAGELLAR P-RING PERIPLASMIC PROTEIN FLGI"/>
    <property type="match status" value="1"/>
</dbReference>
<dbReference type="PRINTS" id="PR01010">
    <property type="entry name" value="FLGPRINGFLGI"/>
</dbReference>
<accession>A0A518K4I4</accession>
<dbReference type="GO" id="GO:0071973">
    <property type="term" value="P:bacterial-type flagellum-dependent cell motility"/>
    <property type="evidence" value="ECO:0007669"/>
    <property type="project" value="InterPro"/>
</dbReference>
<keyword evidence="4" id="KW-0975">Bacterial flagellum</keyword>
<dbReference type="GO" id="GO:0005198">
    <property type="term" value="F:structural molecule activity"/>
    <property type="evidence" value="ECO:0007669"/>
    <property type="project" value="InterPro"/>
</dbReference>
<protein>
    <submittedName>
        <fullName evidence="6">Flagellar P-ring protein</fullName>
    </submittedName>
</protein>
<feature type="signal peptide" evidence="5">
    <location>
        <begin position="1"/>
        <end position="24"/>
    </location>
</feature>
<keyword evidence="6" id="KW-0966">Cell projection</keyword>
<sequence precursor="true">MNHYFAIALVTALAIVAPSGDAYAQGKTKLANIARLKGQEENVLRGIGLVVGLNGTGEANDPATMRALSRALELMGNPVTSTGRFDQEAQQALRNIKNVSLVTVTATIPATGVRSGERLDCTVAALNGKSLVGGQLITAALQGPNTQDPSVFALCEGLLQVNDPTTPTVATIHHGCQMVRDHHTPFVSEDGWVTVVLDPHHASFSVAESVADKVGNLYMEDFLDEPIEYEEVRERFVRPIDAANIRVKVPTKFATDPVAFVSELLNADLYDAAPEARVVCNTRTGSIVISGNVEIGDVVYTHRNLVVEAQAANSFLAVTPGDTSRPKLEKLVAALANLRVPANDVIEIIRGINDLGLLHAKLVIL</sequence>
<evidence type="ECO:0000256" key="4">
    <source>
        <dbReference type="ARBA" id="ARBA00023143"/>
    </source>
</evidence>
<dbReference type="Pfam" id="PF02119">
    <property type="entry name" value="FlgI"/>
    <property type="match status" value="1"/>
</dbReference>
<evidence type="ECO:0000256" key="1">
    <source>
        <dbReference type="ARBA" id="ARBA00002591"/>
    </source>
</evidence>
<organism evidence="6 7">
    <name type="scientific">Botrimarina mediterranea</name>
    <dbReference type="NCBI Taxonomy" id="2528022"/>
    <lineage>
        <taxon>Bacteria</taxon>
        <taxon>Pseudomonadati</taxon>
        <taxon>Planctomycetota</taxon>
        <taxon>Planctomycetia</taxon>
        <taxon>Pirellulales</taxon>
        <taxon>Lacipirellulaceae</taxon>
        <taxon>Botrimarina</taxon>
    </lineage>
</organism>
<dbReference type="EMBL" id="CP036349">
    <property type="protein sequence ID" value="QDV72687.1"/>
    <property type="molecule type" value="Genomic_DNA"/>
</dbReference>
<keyword evidence="6" id="KW-0282">Flagellum</keyword>
<gene>
    <name evidence="6" type="primary">flgI</name>
    <name evidence="6" type="ORF">Spa11_08680</name>
</gene>
<dbReference type="KEGG" id="bmei:Spa11_08680"/>
<reference evidence="6 7" key="1">
    <citation type="submission" date="2019-02" db="EMBL/GenBank/DDBJ databases">
        <title>Deep-cultivation of Planctomycetes and their phenomic and genomic characterization uncovers novel biology.</title>
        <authorList>
            <person name="Wiegand S."/>
            <person name="Jogler M."/>
            <person name="Boedeker C."/>
            <person name="Pinto D."/>
            <person name="Vollmers J."/>
            <person name="Rivas-Marin E."/>
            <person name="Kohn T."/>
            <person name="Peeters S.H."/>
            <person name="Heuer A."/>
            <person name="Rast P."/>
            <person name="Oberbeckmann S."/>
            <person name="Bunk B."/>
            <person name="Jeske O."/>
            <person name="Meyerdierks A."/>
            <person name="Storesund J.E."/>
            <person name="Kallscheuer N."/>
            <person name="Luecker S."/>
            <person name="Lage O.M."/>
            <person name="Pohl T."/>
            <person name="Merkel B.J."/>
            <person name="Hornburger P."/>
            <person name="Mueller R.-W."/>
            <person name="Bruemmer F."/>
            <person name="Labrenz M."/>
            <person name="Spormann A.M."/>
            <person name="Op den Camp H."/>
            <person name="Overmann J."/>
            <person name="Amann R."/>
            <person name="Jetten M.S.M."/>
            <person name="Mascher T."/>
            <person name="Medema M.H."/>
            <person name="Devos D.P."/>
            <person name="Kaster A.-K."/>
            <person name="Ovreas L."/>
            <person name="Rohde M."/>
            <person name="Galperin M.Y."/>
            <person name="Jogler C."/>
        </authorList>
    </citation>
    <scope>NUCLEOTIDE SEQUENCE [LARGE SCALE GENOMIC DNA]</scope>
    <source>
        <strain evidence="6 7">Spa11</strain>
    </source>
</reference>
<feature type="chain" id="PRO_5021964690" evidence="5">
    <location>
        <begin position="25"/>
        <end position="365"/>
    </location>
</feature>
<dbReference type="RefSeq" id="WP_145108383.1">
    <property type="nucleotide sequence ID" value="NZ_CP036349.1"/>
</dbReference>
<proteinExistence type="predicted"/>
<evidence type="ECO:0000313" key="7">
    <source>
        <dbReference type="Proteomes" id="UP000316426"/>
    </source>
</evidence>
<keyword evidence="7" id="KW-1185">Reference proteome</keyword>
<dbReference type="GO" id="GO:0030288">
    <property type="term" value="C:outer membrane-bounded periplasmic space"/>
    <property type="evidence" value="ECO:0007669"/>
    <property type="project" value="InterPro"/>
</dbReference>
<evidence type="ECO:0000256" key="3">
    <source>
        <dbReference type="ARBA" id="ARBA00022729"/>
    </source>
</evidence>
<comment type="subcellular location">
    <subcellularLocation>
        <location evidence="2">Bacterial flagellum basal body</location>
    </subcellularLocation>
</comment>
<dbReference type="Proteomes" id="UP000316426">
    <property type="component" value="Chromosome"/>
</dbReference>
<evidence type="ECO:0000256" key="5">
    <source>
        <dbReference type="SAM" id="SignalP"/>
    </source>
</evidence>
<evidence type="ECO:0000313" key="6">
    <source>
        <dbReference type="EMBL" id="QDV72687.1"/>
    </source>
</evidence>
<comment type="function">
    <text evidence="1">Assembles around the rod to form the L-ring and probably protects the motor/basal body from shearing forces during rotation.</text>
</comment>
<keyword evidence="3 5" id="KW-0732">Signal</keyword>
<evidence type="ECO:0000256" key="2">
    <source>
        <dbReference type="ARBA" id="ARBA00004117"/>
    </source>
</evidence>